<keyword evidence="5 7" id="KW-0378">Hydrolase</keyword>
<sequence length="142" mass="17669">MKLINFFKKKIKNQNKIIKLIKFIIKNENILNHYKLNFILCDNKYILYLNRKYLNHNYYTDIITFNYTDIKINKYIISDIYISISQLLKNSKYYNCSYFIEFIRVLIHGVLHLLGYNDNNNYERKFIIYKENFYIYYYENIL</sequence>
<evidence type="ECO:0000256" key="4">
    <source>
        <dbReference type="ARBA" id="ARBA00022759"/>
    </source>
</evidence>
<evidence type="ECO:0000256" key="2">
    <source>
        <dbReference type="ARBA" id="ARBA00022722"/>
    </source>
</evidence>
<dbReference type="GO" id="GO:0004521">
    <property type="term" value="F:RNA endonuclease activity"/>
    <property type="evidence" value="ECO:0007669"/>
    <property type="project" value="UniProtKB-UniRule"/>
</dbReference>
<dbReference type="PROSITE" id="PS01306">
    <property type="entry name" value="UPF0054"/>
    <property type="match status" value="1"/>
</dbReference>
<dbReference type="InterPro" id="IPR023091">
    <property type="entry name" value="MetalPrtase_cat_dom_sf_prd"/>
</dbReference>
<accession>A0AAU7ZYS7</accession>
<evidence type="ECO:0000256" key="5">
    <source>
        <dbReference type="ARBA" id="ARBA00022801"/>
    </source>
</evidence>
<keyword evidence="7" id="KW-0690">Ribosome biogenesis</keyword>
<keyword evidence="2 7" id="KW-0540">Nuclease</keyword>
<dbReference type="EMBL" id="CP158689">
    <property type="protein sequence ID" value="XCC45300.1"/>
    <property type="molecule type" value="Genomic_DNA"/>
</dbReference>
<keyword evidence="7" id="KW-0963">Cytoplasm</keyword>
<comment type="similarity">
    <text evidence="1 7">Belongs to the endoribonuclease YbeY family.</text>
</comment>
<comment type="cofactor">
    <cofactor evidence="7">
        <name>Zn(2+)</name>
        <dbReference type="ChEBI" id="CHEBI:29105"/>
    </cofactor>
    <text evidence="7">Binds 1 zinc ion.</text>
</comment>
<keyword evidence="4 7" id="KW-0255">Endonuclease</keyword>
<evidence type="ECO:0000256" key="1">
    <source>
        <dbReference type="ARBA" id="ARBA00010875"/>
    </source>
</evidence>
<feature type="binding site" evidence="7">
    <location>
        <position position="118"/>
    </location>
    <ligand>
        <name>Zn(2+)</name>
        <dbReference type="ChEBI" id="CHEBI:29105"/>
        <note>catalytic</note>
    </ligand>
</feature>
<dbReference type="HAMAP" id="MF_00009">
    <property type="entry name" value="Endoribonucl_YbeY"/>
    <property type="match status" value="1"/>
</dbReference>
<evidence type="ECO:0000313" key="8">
    <source>
        <dbReference type="EMBL" id="XCC45300.1"/>
    </source>
</evidence>
<dbReference type="GO" id="GO:0005737">
    <property type="term" value="C:cytoplasm"/>
    <property type="evidence" value="ECO:0007669"/>
    <property type="project" value="UniProtKB-SubCell"/>
</dbReference>
<feature type="binding site" evidence="7">
    <location>
        <position position="112"/>
    </location>
    <ligand>
        <name>Zn(2+)</name>
        <dbReference type="ChEBI" id="CHEBI:29105"/>
        <note>catalytic</note>
    </ligand>
</feature>
<proteinExistence type="inferred from homology"/>
<dbReference type="GO" id="GO:0004222">
    <property type="term" value="F:metalloendopeptidase activity"/>
    <property type="evidence" value="ECO:0007669"/>
    <property type="project" value="InterPro"/>
</dbReference>
<dbReference type="EC" id="3.1.-.-" evidence="7"/>
<organism evidence="8">
    <name type="scientific">Candidatus Shikimatogenerans sp. Ttur</name>
    <dbReference type="NCBI Taxonomy" id="3158569"/>
    <lineage>
        <taxon>Bacteria</taxon>
        <taxon>Pseudomonadati</taxon>
        <taxon>Bacteroidota</taxon>
        <taxon>Flavobacteriia</taxon>
        <taxon>Flavobacteriales</taxon>
        <taxon>Candidatus Shikimatogenerans</taxon>
    </lineage>
</organism>
<dbReference type="Gene3D" id="3.40.390.30">
    <property type="entry name" value="Metalloproteases ('zincins'), catalytic domain"/>
    <property type="match status" value="1"/>
</dbReference>
<evidence type="ECO:0000256" key="6">
    <source>
        <dbReference type="ARBA" id="ARBA00022833"/>
    </source>
</evidence>
<name>A0AAU7ZYS7_9FLAO</name>
<feature type="binding site" evidence="7">
    <location>
        <position position="108"/>
    </location>
    <ligand>
        <name>Zn(2+)</name>
        <dbReference type="ChEBI" id="CHEBI:29105"/>
        <note>catalytic</note>
    </ligand>
</feature>
<comment type="subcellular location">
    <subcellularLocation>
        <location evidence="7">Cytoplasm</location>
    </subcellularLocation>
</comment>
<protein>
    <recommendedName>
        <fullName evidence="7">Endoribonuclease YbeY</fullName>
        <ecNumber evidence="7">3.1.-.-</ecNumber>
    </recommendedName>
</protein>
<dbReference type="SUPFAM" id="SSF55486">
    <property type="entry name" value="Metalloproteases ('zincins'), catalytic domain"/>
    <property type="match status" value="1"/>
</dbReference>
<dbReference type="Pfam" id="PF02130">
    <property type="entry name" value="YbeY"/>
    <property type="match status" value="1"/>
</dbReference>
<keyword evidence="3 7" id="KW-0479">Metal-binding</keyword>
<keyword evidence="6 7" id="KW-0862">Zinc</keyword>
<reference evidence="8" key="1">
    <citation type="submission" date="2024-06" db="EMBL/GenBank/DDBJ databases">
        <title>Diversity, functionality, and evolutionary history of bacterial symbionts in false click beetles (Coleoptera, Throscidae).</title>
        <authorList>
            <person name="Wierz J.C."/>
            <person name="Malm H."/>
            <person name="Kaltenpoth M."/>
            <person name="Engl T."/>
        </authorList>
    </citation>
    <scope>NUCLEOTIDE SEQUENCE</scope>
    <source>
        <strain evidence="8">Ttur</strain>
    </source>
</reference>
<gene>
    <name evidence="7 8" type="primary">ybeY</name>
    <name evidence="8" type="ORF">ABUS76_00895</name>
</gene>
<dbReference type="InterPro" id="IPR020549">
    <property type="entry name" value="YbeY_CS"/>
</dbReference>
<dbReference type="GO" id="GO:0008270">
    <property type="term" value="F:zinc ion binding"/>
    <property type="evidence" value="ECO:0007669"/>
    <property type="project" value="UniProtKB-UniRule"/>
</dbReference>
<evidence type="ECO:0000256" key="3">
    <source>
        <dbReference type="ARBA" id="ARBA00022723"/>
    </source>
</evidence>
<dbReference type="NCBIfam" id="TIGR00043">
    <property type="entry name" value="rRNA maturation RNase YbeY"/>
    <property type="match status" value="1"/>
</dbReference>
<dbReference type="AlphaFoldDB" id="A0AAU7ZYS7"/>
<comment type="function">
    <text evidence="7">Single strand-specific metallo-endoribonuclease involved in late-stage 70S ribosome quality control and in maturation of the 3' terminus of the 16S rRNA.</text>
</comment>
<dbReference type="GO" id="GO:0006364">
    <property type="term" value="P:rRNA processing"/>
    <property type="evidence" value="ECO:0007669"/>
    <property type="project" value="UniProtKB-UniRule"/>
</dbReference>
<evidence type="ECO:0000256" key="7">
    <source>
        <dbReference type="HAMAP-Rule" id="MF_00009"/>
    </source>
</evidence>
<keyword evidence="7" id="KW-0698">rRNA processing</keyword>
<dbReference type="InterPro" id="IPR002036">
    <property type="entry name" value="YbeY"/>
</dbReference>